<gene>
    <name evidence="3" type="ORF">AMOR_44370</name>
</gene>
<organism evidence="3 4">
    <name type="scientific">Anaeromyxobacter oryzae</name>
    <dbReference type="NCBI Taxonomy" id="2918170"/>
    <lineage>
        <taxon>Bacteria</taxon>
        <taxon>Pseudomonadati</taxon>
        <taxon>Myxococcota</taxon>
        <taxon>Myxococcia</taxon>
        <taxon>Myxococcales</taxon>
        <taxon>Cystobacterineae</taxon>
        <taxon>Anaeromyxobacteraceae</taxon>
        <taxon>Anaeromyxobacter</taxon>
    </lineage>
</organism>
<evidence type="ECO:0000313" key="3">
    <source>
        <dbReference type="EMBL" id="BDG05441.1"/>
    </source>
</evidence>
<evidence type="ECO:0000313" key="4">
    <source>
        <dbReference type="Proteomes" id="UP001162891"/>
    </source>
</evidence>
<keyword evidence="4" id="KW-1185">Reference proteome</keyword>
<name>A0ABM7X0W6_9BACT</name>
<feature type="region of interest" description="Disordered" evidence="2">
    <location>
        <begin position="165"/>
        <end position="205"/>
    </location>
</feature>
<dbReference type="EMBL" id="AP025591">
    <property type="protein sequence ID" value="BDG05441.1"/>
    <property type="molecule type" value="Genomic_DNA"/>
</dbReference>
<feature type="compositionally biased region" description="Low complexity" evidence="2">
    <location>
        <begin position="234"/>
        <end position="245"/>
    </location>
</feature>
<feature type="region of interest" description="Disordered" evidence="2">
    <location>
        <begin position="234"/>
        <end position="292"/>
    </location>
</feature>
<dbReference type="PROSITE" id="PS51257">
    <property type="entry name" value="PROKAR_LIPOPROTEIN"/>
    <property type="match status" value="1"/>
</dbReference>
<feature type="compositionally biased region" description="Low complexity" evidence="2">
    <location>
        <begin position="175"/>
        <end position="187"/>
    </location>
</feature>
<feature type="coiled-coil region" evidence="1">
    <location>
        <begin position="111"/>
        <end position="145"/>
    </location>
</feature>
<evidence type="ECO:0000256" key="1">
    <source>
        <dbReference type="SAM" id="Coils"/>
    </source>
</evidence>
<reference evidence="4" key="1">
    <citation type="journal article" date="2022" name="Int. J. Syst. Evol. Microbiol.">
        <title>Anaeromyxobacter oryzae sp. nov., Anaeromyxobacter diazotrophicus sp. nov. and Anaeromyxobacter paludicola sp. nov., isolated from paddy soils.</title>
        <authorList>
            <person name="Itoh H."/>
            <person name="Xu Z."/>
            <person name="Mise K."/>
            <person name="Masuda Y."/>
            <person name="Ushijima N."/>
            <person name="Hayakawa C."/>
            <person name="Shiratori Y."/>
            <person name="Senoo K."/>
        </authorList>
    </citation>
    <scope>NUCLEOTIDE SEQUENCE [LARGE SCALE GENOMIC DNA]</scope>
    <source>
        <strain evidence="4">Red232</strain>
    </source>
</reference>
<sequence length="292" mass="30179">MNRTIALIALAVTTACSTVKLVQRDGCWVRRTERPGSVKEELGPCQRPEPKWADDRVTRIVQECVSQADWRWQTQALAAWSRGEPVPERAPADVLLKACLDESALSTLAHDAQLQARAEAAKDRLEDARSRLDEVKADRAALAARSDEDRSRMFQAFDRIAGDLGEAAKKPLPPATATATATTSATSDGKLSGSTEGAPPATTVVTSPAAPALSVSPACAAPAEPGTAGTLRAALGRKAARARTLPRCEPAPGGAGVVAEQASAKPAGTPTPPGGAARSGDSGAPAKVDAKP</sequence>
<evidence type="ECO:0008006" key="5">
    <source>
        <dbReference type="Google" id="ProtNLM"/>
    </source>
</evidence>
<protein>
    <recommendedName>
        <fullName evidence="5">Lipoprotein</fullName>
    </recommendedName>
</protein>
<dbReference type="Proteomes" id="UP001162891">
    <property type="component" value="Chromosome"/>
</dbReference>
<evidence type="ECO:0000256" key="2">
    <source>
        <dbReference type="SAM" id="MobiDB-lite"/>
    </source>
</evidence>
<keyword evidence="1" id="KW-0175">Coiled coil</keyword>
<proteinExistence type="predicted"/>
<accession>A0ABM7X0W6</accession>
<dbReference type="RefSeq" id="WP_248354282.1">
    <property type="nucleotide sequence ID" value="NZ_AP025591.1"/>
</dbReference>